<protein>
    <submittedName>
        <fullName evidence="1">Tail fiber protein</fullName>
    </submittedName>
</protein>
<keyword evidence="2" id="KW-1185">Reference proteome</keyword>
<name>A0ABT5MUV1_9PAST</name>
<gene>
    <name evidence="1" type="ORF">PTQ27_09420</name>
</gene>
<dbReference type="CDD" id="cd19958">
    <property type="entry name" value="pyocin_knob"/>
    <property type="match status" value="1"/>
</dbReference>
<dbReference type="Proteomes" id="UP001221909">
    <property type="component" value="Unassembled WGS sequence"/>
</dbReference>
<comment type="caution">
    <text evidence="1">The sequence shown here is derived from an EMBL/GenBank/DDBJ whole genome shotgun (WGS) entry which is preliminary data.</text>
</comment>
<proteinExistence type="predicted"/>
<dbReference type="RefSeq" id="WP_273748938.1">
    <property type="nucleotide sequence ID" value="NZ_JAQSJE010000009.1"/>
</dbReference>
<evidence type="ECO:0000313" key="2">
    <source>
        <dbReference type="Proteomes" id="UP001221909"/>
    </source>
</evidence>
<accession>A0ABT5MUV1</accession>
<evidence type="ECO:0000313" key="1">
    <source>
        <dbReference type="EMBL" id="MDD0824677.1"/>
    </source>
</evidence>
<dbReference type="Pfam" id="PF03406">
    <property type="entry name" value="Phage_fiber_2"/>
    <property type="match status" value="1"/>
</dbReference>
<reference evidence="1 2" key="1">
    <citation type="submission" date="2023-02" db="EMBL/GenBank/DDBJ databases">
        <title>Mannheimia cairiniae sp. nov., a novel species of Mannheimia obtained from moscovy ducks (Cairina moschata) and reclassification of Mannheimia ovis as heterotypic synonym of Mannheimia pernigra.</title>
        <authorList>
            <person name="Christensen H."/>
        </authorList>
    </citation>
    <scope>NUCLEOTIDE SEQUENCE [LARGE SCALE GENOMIC DNA]</scope>
    <source>
        <strain evidence="1 2">AT1</strain>
    </source>
</reference>
<sequence>MLQPKLLSKIWAALGLKNSIPDSRSDGLAQGAATYDEGFPSITMTPIAQGGKAPSGKDMNGVLNELSAHIVHLNKGGLYKFDVTFAGKINGYDKGAVLLNDAETAFFVSLLSQNKHNFNTSSDYSKYWAKLADVQSVKHITPLKLTSQTQNTLLSNGHTHEIEKASLTEVGITQLFSGLDSNAENMAATPKAIKILKGLIDAITRNLGNYIPNSKKSNAVNSNSADTVATSVAVKTAYDKGVEAKFAADNAQRTANAKQSPATTLDGYGITDGALAKGLTTENLNAVTTVGLYGQKANVNATRSRNYPDNKAGSLVVSDSAYGVMQIYTTHDTKYTYIRNQEPSGWSGWERVDGLGKLPLEGGELSGNVSIRGNSDYNSISLINTIGYELIITSKPNNSSTVGDIIYRDDRNSNISVIRIPRKNGTMVLGNEVHYKDRFRHSKYPNHYNGAEVYKIPMSDTGGLMIITMRADVTGSTTLNLPESYKLADYSVTASDVGEGRFSLGANRTSGNRIMIHSTGGRTATVSVQCIGWVDF</sequence>
<organism evidence="1 2">
    <name type="scientific">Mannheimia cairinae</name>
    <dbReference type="NCBI Taxonomy" id="3025936"/>
    <lineage>
        <taxon>Bacteria</taxon>
        <taxon>Pseudomonadati</taxon>
        <taxon>Pseudomonadota</taxon>
        <taxon>Gammaproteobacteria</taxon>
        <taxon>Pasteurellales</taxon>
        <taxon>Pasteurellaceae</taxon>
        <taxon>Mannheimia</taxon>
    </lineage>
</organism>
<dbReference type="InterPro" id="IPR005068">
    <property type="entry name" value="Phage_lambda_Stf-r2"/>
</dbReference>
<dbReference type="EMBL" id="JAQSJE010000009">
    <property type="protein sequence ID" value="MDD0824677.1"/>
    <property type="molecule type" value="Genomic_DNA"/>
</dbReference>